<dbReference type="OrthoDB" id="1095195at2"/>
<name>A0A4R0NP66_9SPHI</name>
<comment type="caution">
    <text evidence="2">The sequence shown here is derived from an EMBL/GenBank/DDBJ whole genome shotgun (WGS) entry which is preliminary data.</text>
</comment>
<keyword evidence="1" id="KW-0732">Signal</keyword>
<evidence type="ECO:0000313" key="3">
    <source>
        <dbReference type="Proteomes" id="UP000293347"/>
    </source>
</evidence>
<keyword evidence="3" id="KW-1185">Reference proteome</keyword>
<feature type="signal peptide" evidence="1">
    <location>
        <begin position="1"/>
        <end position="33"/>
    </location>
</feature>
<dbReference type="PROSITE" id="PS51257">
    <property type="entry name" value="PROKAR_LIPOPROTEIN"/>
    <property type="match status" value="1"/>
</dbReference>
<dbReference type="EMBL" id="SJSL01000001">
    <property type="protein sequence ID" value="TCD02762.1"/>
    <property type="molecule type" value="Genomic_DNA"/>
</dbReference>
<dbReference type="Proteomes" id="UP000293347">
    <property type="component" value="Unassembled WGS sequence"/>
</dbReference>
<gene>
    <name evidence="2" type="ORF">EZ437_01870</name>
</gene>
<proteinExistence type="predicted"/>
<dbReference type="AlphaFoldDB" id="A0A4R0NP66"/>
<reference evidence="2 3" key="1">
    <citation type="submission" date="2019-02" db="EMBL/GenBank/DDBJ databases">
        <title>Pedobacter sp. RP-1-14 sp. nov., isolated from Arctic soil.</title>
        <authorList>
            <person name="Dahal R.H."/>
        </authorList>
    </citation>
    <scope>NUCLEOTIDE SEQUENCE [LARGE SCALE GENOMIC DNA]</scope>
    <source>
        <strain evidence="2 3">RP-1-14</strain>
    </source>
</reference>
<feature type="chain" id="PRO_5020453273" description="PKD family protein" evidence="1">
    <location>
        <begin position="34"/>
        <end position="485"/>
    </location>
</feature>
<accession>A0A4R0NP66</accession>
<organism evidence="2 3">
    <name type="scientific">Pedobacter psychroterrae</name>
    <dbReference type="NCBI Taxonomy" id="2530453"/>
    <lineage>
        <taxon>Bacteria</taxon>
        <taxon>Pseudomonadati</taxon>
        <taxon>Bacteroidota</taxon>
        <taxon>Sphingobacteriia</taxon>
        <taxon>Sphingobacteriales</taxon>
        <taxon>Sphingobacteriaceae</taxon>
        <taxon>Pedobacter</taxon>
    </lineage>
</organism>
<evidence type="ECO:0000313" key="2">
    <source>
        <dbReference type="EMBL" id="TCD02762.1"/>
    </source>
</evidence>
<sequence>MKTEMKSFNKINMDIRKLICLLAVMVFSLSACHKDLGDYDINMPTEPEVTTLDSVYTAVVGDSLIIDPGIKAPAGAEIELSWKISVMIGNDVTYTGPKMKIIFGLAAQRYNARLTIHNKTNGMKYYHKFTVSGATDFESGTTVLSVEDGVTQFSFIKRDGTMQARLYKAMQGKDLPVDPRYLFLLRNKQSGGVLLGYWIITKNGGVRLEPNTMAPHDRYPNTFSENFFTAPDDLEIGSLMEHEQGVMMGVINGKFYGGTTSTWDQAGTYGMFGLPADGDYELAPSFTMAVTGPGTYFIGFDRNRKQFVRINLYGAPMYFGTQYSVEGASIFDPMNVGMDLVKIVQLNNADCYAYVKGPEGKLYELKFNVNFTGPFTFRSQQKREFIRPDLVTADTKWQGAKNGVIYIASGSKVVRYNPVNEEIRELATNFGGKPITMLKLSEDEETLMVGTENTIWITNITTGANGSLIRKIEGIPGNPVDVENR</sequence>
<evidence type="ECO:0008006" key="4">
    <source>
        <dbReference type="Google" id="ProtNLM"/>
    </source>
</evidence>
<evidence type="ECO:0000256" key="1">
    <source>
        <dbReference type="SAM" id="SignalP"/>
    </source>
</evidence>
<protein>
    <recommendedName>
        <fullName evidence="4">PKD family protein</fullName>
    </recommendedName>
</protein>